<evidence type="ECO:0000313" key="5">
    <source>
        <dbReference type="EMBL" id="KPW82135.1"/>
    </source>
</evidence>
<keyword evidence="1" id="KW-0229">DNA integration</keyword>
<dbReference type="InterPro" id="IPR010998">
    <property type="entry name" value="Integrase_recombinase_N"/>
</dbReference>
<dbReference type="Gene3D" id="1.10.150.130">
    <property type="match status" value="1"/>
</dbReference>
<dbReference type="Proteomes" id="UP000050411">
    <property type="component" value="Unassembled WGS sequence"/>
</dbReference>
<dbReference type="AlphaFoldDB" id="A0A0P9PBQ9"/>
<dbReference type="RefSeq" id="WP_054994490.1">
    <property type="nucleotide sequence ID" value="NZ_LJQB01000086.1"/>
</dbReference>
<dbReference type="InterPro" id="IPR011010">
    <property type="entry name" value="DNA_brk_join_enz"/>
</dbReference>
<dbReference type="InterPro" id="IPR002104">
    <property type="entry name" value="Integrase_catalytic"/>
</dbReference>
<feature type="non-terminal residue" evidence="5">
    <location>
        <position position="1"/>
    </location>
</feature>
<feature type="domain" description="Tyr recombinase" evidence="4">
    <location>
        <begin position="133"/>
        <end position="294"/>
    </location>
</feature>
<proteinExistence type="predicted"/>
<organism evidence="5 6">
    <name type="scientific">Pseudomonas congelans</name>
    <dbReference type="NCBI Taxonomy" id="200452"/>
    <lineage>
        <taxon>Bacteria</taxon>
        <taxon>Pseudomonadati</taxon>
        <taxon>Pseudomonadota</taxon>
        <taxon>Gammaproteobacteria</taxon>
        <taxon>Pseudomonadales</taxon>
        <taxon>Pseudomonadaceae</taxon>
        <taxon>Pseudomonas</taxon>
    </lineage>
</organism>
<dbReference type="InterPro" id="IPR050090">
    <property type="entry name" value="Tyrosine_recombinase_XerCD"/>
</dbReference>
<dbReference type="Gene3D" id="1.10.443.10">
    <property type="entry name" value="Intergrase catalytic core"/>
    <property type="match status" value="1"/>
</dbReference>
<evidence type="ECO:0000256" key="2">
    <source>
        <dbReference type="ARBA" id="ARBA00023125"/>
    </source>
</evidence>
<dbReference type="GO" id="GO:0015074">
    <property type="term" value="P:DNA integration"/>
    <property type="evidence" value="ECO:0007669"/>
    <property type="project" value="UniProtKB-KW"/>
</dbReference>
<keyword evidence="2" id="KW-0238">DNA-binding</keyword>
<comment type="caution">
    <text evidence="5">The sequence shown here is derived from an EMBL/GenBank/DDBJ whole genome shotgun (WGS) entry which is preliminary data.</text>
</comment>
<protein>
    <submittedName>
        <fullName evidence="5">Site-specific recombinase, phage integrase family</fullName>
    </submittedName>
</protein>
<sequence>EAQRWAAEVEGDMSRARFVDIREAESTTLYEALKRYLKEVSKGKKGEKQEKVRIKKWQASEFATKSLAAIRSSDMASYRDAELGQGKSTATVRLDLAVISHLYTVASKDWGIEGLTNPCRAIRMPKGSKQRERRPTAEELKDIYKLAGEMNSELPVIIELAVETAMRRSELVALRKDQVRGRVAYLEDTKNGERRAVPLSSRALALLEGLPTPIAGGRFFHLKADTVSNYFPLVCEKAKITDLRLHDLRHEATSRLFERGFTLMEVACITGHKTLAMLKRYTHLCPQGLAEKLG</sequence>
<dbReference type="PROSITE" id="PS51898">
    <property type="entry name" value="TYR_RECOMBINASE"/>
    <property type="match status" value="1"/>
</dbReference>
<evidence type="ECO:0000256" key="1">
    <source>
        <dbReference type="ARBA" id="ARBA00022908"/>
    </source>
</evidence>
<dbReference type="PANTHER" id="PTHR30349">
    <property type="entry name" value="PHAGE INTEGRASE-RELATED"/>
    <property type="match status" value="1"/>
</dbReference>
<keyword evidence="3" id="KW-0233">DNA recombination</keyword>
<evidence type="ECO:0000256" key="3">
    <source>
        <dbReference type="ARBA" id="ARBA00023172"/>
    </source>
</evidence>
<name>A0A0P9PBQ9_9PSED</name>
<dbReference type="GO" id="GO:0003677">
    <property type="term" value="F:DNA binding"/>
    <property type="evidence" value="ECO:0007669"/>
    <property type="project" value="UniProtKB-KW"/>
</dbReference>
<accession>A0A0P9PBQ9</accession>
<dbReference type="PATRIC" id="fig|200452.3.peg.3573"/>
<dbReference type="CDD" id="cd00796">
    <property type="entry name" value="INT_Rci_Hp1_C"/>
    <property type="match status" value="1"/>
</dbReference>
<evidence type="ECO:0000259" key="4">
    <source>
        <dbReference type="PROSITE" id="PS51898"/>
    </source>
</evidence>
<dbReference type="InterPro" id="IPR013762">
    <property type="entry name" value="Integrase-like_cat_sf"/>
</dbReference>
<dbReference type="Pfam" id="PF00589">
    <property type="entry name" value="Phage_integrase"/>
    <property type="match status" value="1"/>
</dbReference>
<dbReference type="EMBL" id="LJQB01000086">
    <property type="protein sequence ID" value="KPW82135.1"/>
    <property type="molecule type" value="Genomic_DNA"/>
</dbReference>
<dbReference type="SUPFAM" id="SSF56349">
    <property type="entry name" value="DNA breaking-rejoining enzymes"/>
    <property type="match status" value="1"/>
</dbReference>
<evidence type="ECO:0000313" key="6">
    <source>
        <dbReference type="Proteomes" id="UP000050411"/>
    </source>
</evidence>
<gene>
    <name evidence="5" type="ORF">ALO92_02983</name>
</gene>
<dbReference type="GO" id="GO:0006310">
    <property type="term" value="P:DNA recombination"/>
    <property type="evidence" value="ECO:0007669"/>
    <property type="project" value="UniProtKB-KW"/>
</dbReference>
<reference evidence="5 6" key="1">
    <citation type="submission" date="2015-09" db="EMBL/GenBank/DDBJ databases">
        <title>Genome announcement of multiple Pseudomonas syringae strains.</title>
        <authorList>
            <person name="Thakur S."/>
            <person name="Wang P.W."/>
            <person name="Gong Y."/>
            <person name="Weir B.S."/>
            <person name="Guttman D.S."/>
        </authorList>
    </citation>
    <scope>NUCLEOTIDE SEQUENCE [LARGE SCALE GENOMIC DNA]</scope>
    <source>
        <strain evidence="5 6">ICMP19117</strain>
    </source>
</reference>
<dbReference type="PANTHER" id="PTHR30349:SF94">
    <property type="entry name" value="INTEGRASE_RECOMBINASE HI_1414-RELATED"/>
    <property type="match status" value="1"/>
</dbReference>